<dbReference type="PANTHER" id="PTHR43798">
    <property type="entry name" value="MONOACYLGLYCEROL LIPASE"/>
    <property type="match status" value="1"/>
</dbReference>
<dbReference type="InterPro" id="IPR029058">
    <property type="entry name" value="AB_hydrolase_fold"/>
</dbReference>
<dbReference type="InterPro" id="IPR000073">
    <property type="entry name" value="AB_hydrolase_1"/>
</dbReference>
<evidence type="ECO:0000313" key="3">
    <source>
        <dbReference type="Proteomes" id="UP001557485"/>
    </source>
</evidence>
<keyword evidence="2" id="KW-0378">Hydrolase</keyword>
<dbReference type="Gene3D" id="3.40.50.1820">
    <property type="entry name" value="alpha/beta hydrolase"/>
    <property type="match status" value="1"/>
</dbReference>
<dbReference type="Proteomes" id="UP001557485">
    <property type="component" value="Unassembled WGS sequence"/>
</dbReference>
<dbReference type="PANTHER" id="PTHR43798:SF33">
    <property type="entry name" value="HYDROLASE, PUTATIVE (AFU_ORTHOLOGUE AFUA_2G14860)-RELATED"/>
    <property type="match status" value="1"/>
</dbReference>
<gene>
    <name evidence="2" type="ORF">AB4876_01675</name>
</gene>
<protein>
    <submittedName>
        <fullName evidence="2">Alpha/beta fold hydrolase</fullName>
    </submittedName>
</protein>
<dbReference type="EMBL" id="JBFRYA010000001">
    <property type="protein sequence ID" value="MEX1667600.1"/>
    <property type="molecule type" value="Genomic_DNA"/>
</dbReference>
<organism evidence="2 3">
    <name type="scientific">Zhongshania guokunii</name>
    <dbReference type="NCBI Taxonomy" id="641783"/>
    <lineage>
        <taxon>Bacteria</taxon>
        <taxon>Pseudomonadati</taxon>
        <taxon>Pseudomonadota</taxon>
        <taxon>Gammaproteobacteria</taxon>
        <taxon>Cellvibrionales</taxon>
        <taxon>Spongiibacteraceae</taxon>
        <taxon>Zhongshania</taxon>
    </lineage>
</organism>
<dbReference type="RefSeq" id="WP_368379918.1">
    <property type="nucleotide sequence ID" value="NZ_JBFRYA010000001.1"/>
</dbReference>
<accession>A0ABV3U1T0</accession>
<evidence type="ECO:0000259" key="1">
    <source>
        <dbReference type="Pfam" id="PF00561"/>
    </source>
</evidence>
<dbReference type="PRINTS" id="PR00111">
    <property type="entry name" value="ABHYDROLASE"/>
</dbReference>
<dbReference type="GO" id="GO:0016787">
    <property type="term" value="F:hydrolase activity"/>
    <property type="evidence" value="ECO:0007669"/>
    <property type="project" value="UniProtKB-KW"/>
</dbReference>
<comment type="caution">
    <text evidence="2">The sequence shown here is derived from an EMBL/GenBank/DDBJ whole genome shotgun (WGS) entry which is preliminary data.</text>
</comment>
<reference evidence="2 3" key="1">
    <citation type="journal article" date="2011" name="Int. J. Syst. Evol. Microbiol.">
        <title>Zhongshania antarctica gen. nov., sp. nov. and Zhongshania guokunii sp. nov., gammaproteobacteria respectively isolated from coastal attached (fast) ice and surface seawater of the Antarctic.</title>
        <authorList>
            <person name="Li H.J."/>
            <person name="Zhang X.Y."/>
            <person name="Chen C.X."/>
            <person name="Zhang Y.J."/>
            <person name="Gao Z.M."/>
            <person name="Yu Y."/>
            <person name="Chen X.L."/>
            <person name="Chen B."/>
            <person name="Zhang Y.Z."/>
        </authorList>
    </citation>
    <scope>NUCLEOTIDE SEQUENCE [LARGE SCALE GENOMIC DNA]</scope>
    <source>
        <strain evidence="2 3">ZS6-22T</strain>
    </source>
</reference>
<name>A0ABV3U1T0_9GAMM</name>
<dbReference type="Pfam" id="PF00561">
    <property type="entry name" value="Abhydrolase_1"/>
    <property type="match status" value="1"/>
</dbReference>
<proteinExistence type="predicted"/>
<dbReference type="SUPFAM" id="SSF53474">
    <property type="entry name" value="alpha/beta-Hydrolases"/>
    <property type="match status" value="1"/>
</dbReference>
<sequence>MTGANAQREENDAALVLFKELSEQFHKTPLSTVDPVLVRAWRPRTSLWQRMLPLFALQAGLKTEYSQVDGHQLHYWVGGLLSGPVVVLLHGFGSNKENWAFLTGKLAKKYRLLVPDLPGFGQSDFVPSADYHLAAQADRVAAWLKGLGIECAHFVGSSMGGAIAAQVAARHPSLVAKLCLMNAVGAPGKHLTQLESGLAAGVNYLAPTRAKDAWQLFAIVLHPQRRLLGLLFSLLMGGVMSQRKMPNDFLFCKLVDSFADTYRQLPSISAPTLVLWGDSDQVLDASCAEVFCERITGAKAMVLPAVGHLPMLEVPGITARVLHDFWRAN</sequence>
<dbReference type="InterPro" id="IPR050266">
    <property type="entry name" value="AB_hydrolase_sf"/>
</dbReference>
<keyword evidence="3" id="KW-1185">Reference proteome</keyword>
<feature type="domain" description="AB hydrolase-1" evidence="1">
    <location>
        <begin position="84"/>
        <end position="313"/>
    </location>
</feature>
<evidence type="ECO:0000313" key="2">
    <source>
        <dbReference type="EMBL" id="MEX1667600.1"/>
    </source>
</evidence>